<evidence type="ECO:0000256" key="6">
    <source>
        <dbReference type="ARBA" id="ARBA00022692"/>
    </source>
</evidence>
<dbReference type="InterPro" id="IPR051327">
    <property type="entry name" value="MATE_MepA_subfamily"/>
</dbReference>
<keyword evidence="9" id="KW-0046">Antibiotic resistance</keyword>
<feature type="transmembrane region" description="Helical" evidence="10">
    <location>
        <begin position="238"/>
        <end position="262"/>
    </location>
</feature>
<evidence type="ECO:0000256" key="7">
    <source>
        <dbReference type="ARBA" id="ARBA00022989"/>
    </source>
</evidence>
<evidence type="ECO:0000256" key="2">
    <source>
        <dbReference type="ARBA" id="ARBA00008417"/>
    </source>
</evidence>
<comment type="subcellular location">
    <subcellularLocation>
        <location evidence="1">Cell membrane</location>
        <topology evidence="1">Multi-pass membrane protein</topology>
    </subcellularLocation>
</comment>
<evidence type="ECO:0000256" key="10">
    <source>
        <dbReference type="SAM" id="Phobius"/>
    </source>
</evidence>
<dbReference type="Proteomes" id="UP000262954">
    <property type="component" value="Unassembled WGS sequence"/>
</dbReference>
<evidence type="ECO:0000256" key="8">
    <source>
        <dbReference type="ARBA" id="ARBA00023136"/>
    </source>
</evidence>
<organism evidence="11 12">
    <name type="scientific">Coprobacter fastidiosus</name>
    <dbReference type="NCBI Taxonomy" id="1099853"/>
    <lineage>
        <taxon>Bacteria</taxon>
        <taxon>Pseudomonadati</taxon>
        <taxon>Bacteroidota</taxon>
        <taxon>Bacteroidia</taxon>
        <taxon>Bacteroidales</taxon>
        <taxon>Barnesiellaceae</taxon>
        <taxon>Coprobacter</taxon>
    </lineage>
</organism>
<evidence type="ECO:0000256" key="3">
    <source>
        <dbReference type="ARBA" id="ARBA00022106"/>
    </source>
</evidence>
<dbReference type="EMBL" id="DNWC01000055">
    <property type="protein sequence ID" value="HBJ08173.1"/>
    <property type="molecule type" value="Genomic_DNA"/>
</dbReference>
<dbReference type="GO" id="GO:0042910">
    <property type="term" value="F:xenobiotic transmembrane transporter activity"/>
    <property type="evidence" value="ECO:0007669"/>
    <property type="project" value="InterPro"/>
</dbReference>
<dbReference type="GO" id="GO:0005886">
    <property type="term" value="C:plasma membrane"/>
    <property type="evidence" value="ECO:0007669"/>
    <property type="project" value="UniProtKB-SubCell"/>
</dbReference>
<protein>
    <recommendedName>
        <fullName evidence="3">Multidrug export protein MepA</fullName>
    </recommendedName>
</protein>
<dbReference type="RefSeq" id="WP_022600943.1">
    <property type="nucleotide sequence ID" value="NZ_AP028032.1"/>
</dbReference>
<comment type="similarity">
    <text evidence="2">Belongs to the multi antimicrobial extrusion (MATE) (TC 2.A.66.1) family. MepA subfamily.</text>
</comment>
<accession>A0A354M0Y4</accession>
<evidence type="ECO:0000256" key="4">
    <source>
        <dbReference type="ARBA" id="ARBA00022448"/>
    </source>
</evidence>
<dbReference type="InterPro" id="IPR048279">
    <property type="entry name" value="MdtK-like"/>
</dbReference>
<feature type="transmembrane region" description="Helical" evidence="10">
    <location>
        <begin position="96"/>
        <end position="119"/>
    </location>
</feature>
<evidence type="ECO:0000313" key="12">
    <source>
        <dbReference type="Proteomes" id="UP000262954"/>
    </source>
</evidence>
<dbReference type="InterPro" id="IPR002528">
    <property type="entry name" value="MATE_fam"/>
</dbReference>
<dbReference type="CDD" id="cd13143">
    <property type="entry name" value="MATE_MepA_like"/>
    <property type="match status" value="1"/>
</dbReference>
<dbReference type="AlphaFoldDB" id="A0A354M0Y4"/>
<evidence type="ECO:0000313" key="11">
    <source>
        <dbReference type="EMBL" id="HBJ08173.1"/>
    </source>
</evidence>
<feature type="transmembrane region" description="Helical" evidence="10">
    <location>
        <begin position="390"/>
        <end position="412"/>
    </location>
</feature>
<dbReference type="GO" id="GO:0046677">
    <property type="term" value="P:response to antibiotic"/>
    <property type="evidence" value="ECO:0007669"/>
    <property type="project" value="UniProtKB-KW"/>
</dbReference>
<feature type="transmembrane region" description="Helical" evidence="10">
    <location>
        <begin position="139"/>
        <end position="159"/>
    </location>
</feature>
<dbReference type="PIRSF" id="PIRSF006603">
    <property type="entry name" value="DinF"/>
    <property type="match status" value="1"/>
</dbReference>
<dbReference type="GeneID" id="92927951"/>
<evidence type="ECO:0000256" key="5">
    <source>
        <dbReference type="ARBA" id="ARBA00022475"/>
    </source>
</evidence>
<comment type="caution">
    <text evidence="11">The sequence shown here is derived from an EMBL/GenBank/DDBJ whole genome shotgun (WGS) entry which is preliminary data.</text>
</comment>
<dbReference type="GO" id="GO:0015297">
    <property type="term" value="F:antiporter activity"/>
    <property type="evidence" value="ECO:0007669"/>
    <property type="project" value="InterPro"/>
</dbReference>
<feature type="transmembrane region" description="Helical" evidence="10">
    <location>
        <begin position="357"/>
        <end position="378"/>
    </location>
</feature>
<feature type="transmembrane region" description="Helical" evidence="10">
    <location>
        <begin position="418"/>
        <end position="440"/>
    </location>
</feature>
<feature type="transmembrane region" description="Helical" evidence="10">
    <location>
        <begin position="274"/>
        <end position="297"/>
    </location>
</feature>
<evidence type="ECO:0000256" key="1">
    <source>
        <dbReference type="ARBA" id="ARBA00004651"/>
    </source>
</evidence>
<keyword evidence="5" id="KW-1003">Cell membrane</keyword>
<reference evidence="11 12" key="1">
    <citation type="journal article" date="2018" name="Nat. Biotechnol.">
        <title>A standardized bacterial taxonomy based on genome phylogeny substantially revises the tree of life.</title>
        <authorList>
            <person name="Parks D.H."/>
            <person name="Chuvochina M."/>
            <person name="Waite D.W."/>
            <person name="Rinke C."/>
            <person name="Skarshewski A."/>
            <person name="Chaumeil P.A."/>
            <person name="Hugenholtz P."/>
        </authorList>
    </citation>
    <scope>NUCLEOTIDE SEQUENCE [LARGE SCALE GENOMIC DNA]</scope>
    <source>
        <strain evidence="11">UBA11482</strain>
    </source>
</reference>
<keyword evidence="4" id="KW-0813">Transport</keyword>
<dbReference type="Pfam" id="PF01554">
    <property type="entry name" value="MatE"/>
    <property type="match status" value="2"/>
</dbReference>
<sequence length="457" mass="49749">MAKSNSPLILGTRPIGKLLLQYSIPAIIGMTVTSLYNIIDSVFIGHGVGALGIAGLAITFPLMNLIVAFCVLVGVGGATISSIYMGQKDTQRATYVLHNVLLMLIFNGIMFGLVTLYFLDPILLFFGASAETLPYARDFMGVLLLGTPITYVFIGLNNIMRATGYPKKAMISALFTVGANIIIAPIFIFVLKWGIKGAALATIISQTCGMIWVLHHFLDKNSFIHFQKGAYVLKKRIIVSILSIGLSPFLMNVCASGVVIIINNSLLSHGGDLAIGAYGIVNRMLTFFVMIVMGLTQGMQPIIGYNYGAEQYDRVKQTLRYGIIAGVCITTFGFILDEIFPHAIVAMFTTNDELTDIATTGLRICTIMFPVVGCQIVITNFFQSIGKSQISILLSLSRQLVFLIPCLLILPIHLGTNGVWASIPVADSIAFIMAIIAIWIHIKKIQKKNSFVHEPVQ</sequence>
<keyword evidence="8 10" id="KW-0472">Membrane</keyword>
<feature type="transmembrane region" description="Helical" evidence="10">
    <location>
        <begin position="197"/>
        <end position="218"/>
    </location>
</feature>
<proteinExistence type="inferred from homology"/>
<feature type="transmembrane region" description="Helical" evidence="10">
    <location>
        <begin position="20"/>
        <end position="39"/>
    </location>
</feature>
<feature type="transmembrane region" description="Helical" evidence="10">
    <location>
        <begin position="171"/>
        <end position="191"/>
    </location>
</feature>
<gene>
    <name evidence="11" type="ORF">DDY73_04150</name>
</gene>
<keyword evidence="7 10" id="KW-1133">Transmembrane helix</keyword>
<dbReference type="PANTHER" id="PTHR43823">
    <property type="entry name" value="SPORULATION PROTEIN YKVU"/>
    <property type="match status" value="1"/>
</dbReference>
<keyword evidence="6 10" id="KW-0812">Transmembrane</keyword>
<name>A0A354M0Y4_9BACT</name>
<evidence type="ECO:0000256" key="9">
    <source>
        <dbReference type="ARBA" id="ARBA00023251"/>
    </source>
</evidence>
<feature type="transmembrane region" description="Helical" evidence="10">
    <location>
        <begin position="51"/>
        <end position="84"/>
    </location>
</feature>
<dbReference type="PANTHER" id="PTHR43823:SF3">
    <property type="entry name" value="MULTIDRUG EXPORT PROTEIN MEPA"/>
    <property type="match status" value="1"/>
</dbReference>
<dbReference type="InterPro" id="IPR045070">
    <property type="entry name" value="MATE_MepA-like"/>
</dbReference>
<feature type="transmembrane region" description="Helical" evidence="10">
    <location>
        <begin position="318"/>
        <end position="337"/>
    </location>
</feature>
<dbReference type="NCBIfam" id="TIGR00797">
    <property type="entry name" value="matE"/>
    <property type="match status" value="1"/>
</dbReference>